<dbReference type="AlphaFoldDB" id="K6ZVJ5"/>
<sequence length="40" mass="4302">MGIGKRHKMTKGVSAKKAPKNRNASKFNGCVYTNASFAMA</sequence>
<name>K6ZVJ5_9ALTE</name>
<reference evidence="3" key="1">
    <citation type="journal article" date="2014" name="Environ. Microbiol.">
        <title>Comparative genomics of the marine bacterial genus Glaciecola reveals the high degree of genomic diversity and genomic characteristic for cold adaptation.</title>
        <authorList>
            <person name="Qin Q.L."/>
            <person name="Xie B.B."/>
            <person name="Yu Y."/>
            <person name="Shu Y.L."/>
            <person name="Rong J.C."/>
            <person name="Zhang Y.J."/>
            <person name="Zhao D.L."/>
            <person name="Chen X.L."/>
            <person name="Zhang X.Y."/>
            <person name="Chen B."/>
            <person name="Zhou B.C."/>
            <person name="Zhang Y.Z."/>
        </authorList>
    </citation>
    <scope>NUCLEOTIDE SEQUENCE [LARGE SCALE GENOMIC DNA]</scope>
    <source>
        <strain evidence="3">ACAM 615</strain>
    </source>
</reference>
<organism evidence="2 3">
    <name type="scientific">Brumicola pallidula DSM 14239 = ACAM 615</name>
    <dbReference type="NCBI Taxonomy" id="1121922"/>
    <lineage>
        <taxon>Bacteria</taxon>
        <taxon>Pseudomonadati</taxon>
        <taxon>Pseudomonadota</taxon>
        <taxon>Gammaproteobacteria</taxon>
        <taxon>Alteromonadales</taxon>
        <taxon>Alteromonadaceae</taxon>
        <taxon>Brumicola</taxon>
    </lineage>
</organism>
<feature type="compositionally biased region" description="Basic residues" evidence="1">
    <location>
        <begin position="1"/>
        <end position="10"/>
    </location>
</feature>
<comment type="caution">
    <text evidence="2">The sequence shown here is derived from an EMBL/GenBank/DDBJ whole genome shotgun (WGS) entry which is preliminary data.</text>
</comment>
<dbReference type="EMBL" id="BAEQ01000009">
    <property type="protein sequence ID" value="GAC27360.1"/>
    <property type="molecule type" value="Genomic_DNA"/>
</dbReference>
<dbReference type="Proteomes" id="UP000006251">
    <property type="component" value="Unassembled WGS sequence"/>
</dbReference>
<keyword evidence="3" id="KW-1185">Reference proteome</keyword>
<proteinExistence type="predicted"/>
<evidence type="ECO:0000313" key="2">
    <source>
        <dbReference type="EMBL" id="GAC27360.1"/>
    </source>
</evidence>
<evidence type="ECO:0000313" key="3">
    <source>
        <dbReference type="Proteomes" id="UP000006251"/>
    </source>
</evidence>
<protein>
    <submittedName>
        <fullName evidence="2">Uncharacterized protein</fullName>
    </submittedName>
</protein>
<feature type="region of interest" description="Disordered" evidence="1">
    <location>
        <begin position="1"/>
        <end position="27"/>
    </location>
</feature>
<gene>
    <name evidence="2" type="ORF">GPAL_0480</name>
</gene>
<evidence type="ECO:0000256" key="1">
    <source>
        <dbReference type="SAM" id="MobiDB-lite"/>
    </source>
</evidence>
<accession>K6ZVJ5</accession>